<feature type="region of interest" description="Disordered" evidence="1">
    <location>
        <begin position="1"/>
        <end position="112"/>
    </location>
</feature>
<accession>A0AAV7RJI3</accession>
<gene>
    <name evidence="2" type="ORF">NDU88_004892</name>
</gene>
<evidence type="ECO:0000313" key="3">
    <source>
        <dbReference type="Proteomes" id="UP001066276"/>
    </source>
</evidence>
<feature type="compositionally biased region" description="Basic and acidic residues" evidence="1">
    <location>
        <begin position="38"/>
        <end position="64"/>
    </location>
</feature>
<dbReference type="EMBL" id="JANPWB010000009">
    <property type="protein sequence ID" value="KAJ1152115.1"/>
    <property type="molecule type" value="Genomic_DNA"/>
</dbReference>
<dbReference type="Proteomes" id="UP001066276">
    <property type="component" value="Chromosome 5"/>
</dbReference>
<protein>
    <submittedName>
        <fullName evidence="2">Uncharacterized protein</fullName>
    </submittedName>
</protein>
<feature type="compositionally biased region" description="Polar residues" evidence="1">
    <location>
        <begin position="98"/>
        <end position="112"/>
    </location>
</feature>
<dbReference type="AlphaFoldDB" id="A0AAV7RJI3"/>
<feature type="compositionally biased region" description="Basic residues" evidence="1">
    <location>
        <begin position="1"/>
        <end position="14"/>
    </location>
</feature>
<reference evidence="2" key="1">
    <citation type="journal article" date="2022" name="bioRxiv">
        <title>Sequencing and chromosome-scale assembly of the giantPleurodeles waltlgenome.</title>
        <authorList>
            <person name="Brown T."/>
            <person name="Elewa A."/>
            <person name="Iarovenko S."/>
            <person name="Subramanian E."/>
            <person name="Araus A.J."/>
            <person name="Petzold A."/>
            <person name="Susuki M."/>
            <person name="Suzuki K.-i.T."/>
            <person name="Hayashi T."/>
            <person name="Toyoda A."/>
            <person name="Oliveira C."/>
            <person name="Osipova E."/>
            <person name="Leigh N.D."/>
            <person name="Simon A."/>
            <person name="Yun M.H."/>
        </authorList>
    </citation>
    <scope>NUCLEOTIDE SEQUENCE</scope>
    <source>
        <strain evidence="2">20211129_DDA</strain>
        <tissue evidence="2">Liver</tissue>
    </source>
</reference>
<name>A0AAV7RJI3_PLEWA</name>
<comment type="caution">
    <text evidence="2">The sequence shown here is derived from an EMBL/GenBank/DDBJ whole genome shotgun (WGS) entry which is preliminary data.</text>
</comment>
<evidence type="ECO:0000256" key="1">
    <source>
        <dbReference type="SAM" id="MobiDB-lite"/>
    </source>
</evidence>
<proteinExistence type="predicted"/>
<organism evidence="2 3">
    <name type="scientific">Pleurodeles waltl</name>
    <name type="common">Iberian ribbed newt</name>
    <dbReference type="NCBI Taxonomy" id="8319"/>
    <lineage>
        <taxon>Eukaryota</taxon>
        <taxon>Metazoa</taxon>
        <taxon>Chordata</taxon>
        <taxon>Craniata</taxon>
        <taxon>Vertebrata</taxon>
        <taxon>Euteleostomi</taxon>
        <taxon>Amphibia</taxon>
        <taxon>Batrachia</taxon>
        <taxon>Caudata</taxon>
        <taxon>Salamandroidea</taxon>
        <taxon>Salamandridae</taxon>
        <taxon>Pleurodelinae</taxon>
        <taxon>Pleurodeles</taxon>
    </lineage>
</organism>
<evidence type="ECO:0000313" key="2">
    <source>
        <dbReference type="EMBL" id="KAJ1152115.1"/>
    </source>
</evidence>
<keyword evidence="3" id="KW-1185">Reference proteome</keyword>
<feature type="compositionally biased region" description="Polar residues" evidence="1">
    <location>
        <begin position="78"/>
        <end position="89"/>
    </location>
</feature>
<sequence>MHCRALKVGPHKGKAPIQRNALMIMGRGKHPEEDTEEKNEPMRGRRLPKWEAARPAHADREIHLPGEAPKGNYRGESRSASGDSQNGSPLRSARLKRNTQVMQQSKASARSE</sequence>